<accession>A0A7J5XAE2</accession>
<comment type="caution">
    <text evidence="1">The sequence shown here is derived from an EMBL/GenBank/DDBJ whole genome shotgun (WGS) entry which is preliminary data.</text>
</comment>
<sequence>MAQALEKIFLQKVAQMPKKKWLCCPQPLKARPRANCLPPLLQGTAEMQYGPEYRAVERSVNGTQ</sequence>
<name>A0A7J5XAE2_DISMA</name>
<protein>
    <submittedName>
        <fullName evidence="1">Uncharacterized protein</fullName>
    </submittedName>
</protein>
<dbReference type="Proteomes" id="UP000518266">
    <property type="component" value="Unassembled WGS sequence"/>
</dbReference>
<proteinExistence type="predicted"/>
<evidence type="ECO:0000313" key="1">
    <source>
        <dbReference type="EMBL" id="KAF3833378.1"/>
    </source>
</evidence>
<gene>
    <name evidence="1" type="ORF">F7725_024582</name>
</gene>
<dbReference type="AlphaFoldDB" id="A0A7J5XAE2"/>
<keyword evidence="2" id="KW-1185">Reference proteome</keyword>
<dbReference type="EMBL" id="JAAKFY010000026">
    <property type="protein sequence ID" value="KAF3833378.1"/>
    <property type="molecule type" value="Genomic_DNA"/>
</dbReference>
<evidence type="ECO:0000313" key="2">
    <source>
        <dbReference type="Proteomes" id="UP000518266"/>
    </source>
</evidence>
<organism evidence="1 2">
    <name type="scientific">Dissostichus mawsoni</name>
    <name type="common">Antarctic cod</name>
    <dbReference type="NCBI Taxonomy" id="36200"/>
    <lineage>
        <taxon>Eukaryota</taxon>
        <taxon>Metazoa</taxon>
        <taxon>Chordata</taxon>
        <taxon>Craniata</taxon>
        <taxon>Vertebrata</taxon>
        <taxon>Euteleostomi</taxon>
        <taxon>Actinopterygii</taxon>
        <taxon>Neopterygii</taxon>
        <taxon>Teleostei</taxon>
        <taxon>Neoteleostei</taxon>
        <taxon>Acanthomorphata</taxon>
        <taxon>Eupercaria</taxon>
        <taxon>Perciformes</taxon>
        <taxon>Notothenioidei</taxon>
        <taxon>Nototheniidae</taxon>
        <taxon>Dissostichus</taxon>
    </lineage>
</organism>
<reference evidence="1 2" key="1">
    <citation type="submission" date="2020-03" db="EMBL/GenBank/DDBJ databases">
        <title>Dissostichus mawsoni Genome sequencing and assembly.</title>
        <authorList>
            <person name="Park H."/>
        </authorList>
    </citation>
    <scope>NUCLEOTIDE SEQUENCE [LARGE SCALE GENOMIC DNA]</scope>
    <source>
        <strain evidence="1">DM0001</strain>
        <tissue evidence="1">Muscle</tissue>
    </source>
</reference>